<feature type="domain" description="Cyclic nucleotide-binding" evidence="1">
    <location>
        <begin position="30"/>
        <end position="114"/>
    </location>
</feature>
<evidence type="ECO:0000313" key="2">
    <source>
        <dbReference type="EMBL" id="RLZ06676.1"/>
    </source>
</evidence>
<dbReference type="AlphaFoldDB" id="A0A3L9M3X1"/>
<accession>A0A3L9M3X1</accession>
<evidence type="ECO:0000259" key="1">
    <source>
        <dbReference type="Pfam" id="PF00027"/>
    </source>
</evidence>
<dbReference type="InterPro" id="IPR000595">
    <property type="entry name" value="cNMP-bd_dom"/>
</dbReference>
<dbReference type="InterPro" id="IPR018490">
    <property type="entry name" value="cNMP-bd_dom_sf"/>
</dbReference>
<dbReference type="Proteomes" id="UP000275348">
    <property type="component" value="Unassembled WGS sequence"/>
</dbReference>
<sequence length="195" mass="23334">MINSIKENLTKRVELSEDELKLFCSALVYKKVKKNKLIHVENSVMQHFFFIEKGLLRMYTTTNKFEEQTFEFCYENTWIVDLKSLQEKALSQINIETLEDCELYSLHIDDVIRLHHQIPSLEKFSRIHAEERYIEAMIRIQQLYHPNLSSKDRFQSFNIHYPMLRNRISSQHLASFLGVVPETISRLKRELIIQK</sequence>
<dbReference type="SUPFAM" id="SSF51206">
    <property type="entry name" value="cAMP-binding domain-like"/>
    <property type="match status" value="1"/>
</dbReference>
<dbReference type="Pfam" id="PF00027">
    <property type="entry name" value="cNMP_binding"/>
    <property type="match status" value="1"/>
</dbReference>
<dbReference type="RefSeq" id="WP_121935600.1">
    <property type="nucleotide sequence ID" value="NZ_RDOJ01000023.1"/>
</dbReference>
<dbReference type="InterPro" id="IPR014710">
    <property type="entry name" value="RmlC-like_jellyroll"/>
</dbReference>
<dbReference type="EMBL" id="RDOJ01000023">
    <property type="protein sequence ID" value="RLZ06676.1"/>
    <property type="molecule type" value="Genomic_DNA"/>
</dbReference>
<dbReference type="OrthoDB" id="1092431at2"/>
<protein>
    <submittedName>
        <fullName evidence="2">Cyclic nucleotide-binding domain-containing protein</fullName>
    </submittedName>
</protein>
<organism evidence="2 3">
    <name type="scientific">Faecalibacter macacae</name>
    <dbReference type="NCBI Taxonomy" id="1859289"/>
    <lineage>
        <taxon>Bacteria</taxon>
        <taxon>Pseudomonadati</taxon>
        <taxon>Bacteroidota</taxon>
        <taxon>Flavobacteriia</taxon>
        <taxon>Flavobacteriales</taxon>
        <taxon>Weeksellaceae</taxon>
        <taxon>Faecalibacter</taxon>
    </lineage>
</organism>
<name>A0A3L9M3X1_9FLAO</name>
<reference evidence="2 3" key="1">
    <citation type="submission" date="2018-10" db="EMBL/GenBank/DDBJ databases">
        <authorList>
            <person name="Chen X."/>
        </authorList>
    </citation>
    <scope>NUCLEOTIDE SEQUENCE [LARGE SCALE GENOMIC DNA]</scope>
    <source>
        <strain evidence="2 3">YIM 102668</strain>
    </source>
</reference>
<proteinExistence type="predicted"/>
<comment type="caution">
    <text evidence="2">The sequence shown here is derived from an EMBL/GenBank/DDBJ whole genome shotgun (WGS) entry which is preliminary data.</text>
</comment>
<gene>
    <name evidence="2" type="ORF">EAH69_12770</name>
</gene>
<keyword evidence="3" id="KW-1185">Reference proteome</keyword>
<evidence type="ECO:0000313" key="3">
    <source>
        <dbReference type="Proteomes" id="UP000275348"/>
    </source>
</evidence>
<dbReference type="CDD" id="cd00038">
    <property type="entry name" value="CAP_ED"/>
    <property type="match status" value="1"/>
</dbReference>
<dbReference type="Gene3D" id="2.60.120.10">
    <property type="entry name" value="Jelly Rolls"/>
    <property type="match status" value="1"/>
</dbReference>